<dbReference type="Gene3D" id="1.10.132.100">
    <property type="match status" value="1"/>
</dbReference>
<dbReference type="EMBL" id="BMQO01000020">
    <property type="protein sequence ID" value="GGS36931.1"/>
    <property type="molecule type" value="Genomic_DNA"/>
</dbReference>
<keyword evidence="2" id="KW-1185">Reference proteome</keyword>
<dbReference type="Proteomes" id="UP000620633">
    <property type="component" value="Unassembled WGS sequence"/>
</dbReference>
<dbReference type="InterPro" id="IPR013381">
    <property type="entry name" value="CRISPR-assoc_prot_Cse1"/>
</dbReference>
<name>A0ABQ2ST66_9DEIO</name>
<evidence type="ECO:0000313" key="2">
    <source>
        <dbReference type="Proteomes" id="UP000620633"/>
    </source>
</evidence>
<reference evidence="2" key="1">
    <citation type="journal article" date="2019" name="Int. J. Syst. Evol. Microbiol.">
        <title>The Global Catalogue of Microorganisms (GCM) 10K type strain sequencing project: providing services to taxonomists for standard genome sequencing and annotation.</title>
        <authorList>
            <consortium name="The Broad Institute Genomics Platform"/>
            <consortium name="The Broad Institute Genome Sequencing Center for Infectious Disease"/>
            <person name="Wu L."/>
            <person name="Ma J."/>
        </authorList>
    </citation>
    <scope>NUCLEOTIDE SEQUENCE [LARGE SCALE GENOMIC DNA]</scope>
    <source>
        <strain evidence="2">JCM 31406</strain>
    </source>
</reference>
<accession>A0ABQ2ST66</accession>
<dbReference type="RefSeq" id="WP_189103174.1">
    <property type="nucleotide sequence ID" value="NZ_BMQO01000020.1"/>
</dbReference>
<protein>
    <submittedName>
        <fullName evidence="1">CRISPR-associated protein CasA/Cse1</fullName>
    </submittedName>
</protein>
<dbReference type="CDD" id="cd09729">
    <property type="entry name" value="Cse1_I-E"/>
    <property type="match status" value="1"/>
</dbReference>
<evidence type="ECO:0000313" key="1">
    <source>
        <dbReference type="EMBL" id="GGS36931.1"/>
    </source>
</evidence>
<dbReference type="Pfam" id="PF09481">
    <property type="entry name" value="CRISPR_Cse1"/>
    <property type="match status" value="1"/>
</dbReference>
<proteinExistence type="predicted"/>
<organism evidence="1 2">
    <name type="scientific">Deinococcus knuensis</name>
    <dbReference type="NCBI Taxonomy" id="1837380"/>
    <lineage>
        <taxon>Bacteria</taxon>
        <taxon>Thermotogati</taxon>
        <taxon>Deinococcota</taxon>
        <taxon>Deinococci</taxon>
        <taxon>Deinococcales</taxon>
        <taxon>Deinococcaceae</taxon>
        <taxon>Deinococcus</taxon>
    </lineage>
</organism>
<comment type="caution">
    <text evidence="1">The sequence shown here is derived from an EMBL/GenBank/DDBJ whole genome shotgun (WGS) entry which is preliminary data.</text>
</comment>
<sequence>MNSPPTPTFNLLHEPWIPVRPVNGDPVREVSLRELLVDARSYSRIDDPSPLVTVALLRLTLALLHRALRGPNNLEQAAEWFRNGFPAETLETYFQTWDDHFDLFHPERPFWQQKSAKKEPEQYHWSLLSPELNGSNTTPVFGTKKRAEAVAGKSAVETTVRTWLGSTSPAQVARLLIQNQSFALGGRVTGASDSQQGGPVMSKALFVATGPNLHETLCLNLLPYPADMAEVDRAVWEWQAEGQDRTVGAGVPLGYADRYTWLSRSILATPEPTTPDALHTLGYGAGVARVEDTDQGQSLEPMAALVSRMVENKPTLMPLKFNLEKLVWRDLQAILPEPQNQIYVDAKGKVIRVPGFAPLTIQNAARLLEIVNDTAHGESIVQVHAFGQILGDKAGKTSAFRHESYALPLPLLQDWERGGRHIDAAFKEAKLVGNALMNATLRLAAEVVSRGGEREPHKDDVRNLAQTLPGLGAYWAALEAPFRGFLAGLDVPDEAAAAWRESVTREARAAWAMNVQGVGGDGQVLGFAFRPRRTDGKYQPSPQGILDRALASLNAAQRTNSTAPEVPS</sequence>
<dbReference type="NCBIfam" id="TIGR02547">
    <property type="entry name" value="casA_cse1"/>
    <property type="match status" value="1"/>
</dbReference>
<gene>
    <name evidence="1" type="primary">cse1</name>
    <name evidence="1" type="ORF">GCM10008961_30720</name>
</gene>